<evidence type="ECO:0000256" key="1">
    <source>
        <dbReference type="ARBA" id="ARBA00004123"/>
    </source>
</evidence>
<keyword evidence="8" id="KW-0539">Nucleus</keyword>
<dbReference type="InterPro" id="IPR007642">
    <property type="entry name" value="RNA_pol_Rpb2_2"/>
</dbReference>
<feature type="domain" description="DNA-directed RNA polymerase I subunit RPA2" evidence="14">
    <location>
        <begin position="562"/>
        <end position="620"/>
    </location>
</feature>
<keyword evidence="10" id="KW-0472">Membrane</keyword>
<organism evidence="15 16">
    <name type="scientific">Oryzias melastigma</name>
    <name type="common">Marine medaka</name>
    <dbReference type="NCBI Taxonomy" id="30732"/>
    <lineage>
        <taxon>Eukaryota</taxon>
        <taxon>Metazoa</taxon>
        <taxon>Chordata</taxon>
        <taxon>Craniata</taxon>
        <taxon>Vertebrata</taxon>
        <taxon>Euteleostomi</taxon>
        <taxon>Actinopterygii</taxon>
        <taxon>Neopterygii</taxon>
        <taxon>Teleostei</taxon>
        <taxon>Neoteleostei</taxon>
        <taxon>Acanthomorphata</taxon>
        <taxon>Ovalentaria</taxon>
        <taxon>Atherinomorphae</taxon>
        <taxon>Beloniformes</taxon>
        <taxon>Adrianichthyidae</taxon>
        <taxon>Oryziinae</taxon>
        <taxon>Oryzias</taxon>
    </lineage>
</organism>
<feature type="transmembrane region" description="Helical" evidence="10">
    <location>
        <begin position="701"/>
        <end position="723"/>
    </location>
</feature>
<dbReference type="PANTHER" id="PTHR20856">
    <property type="entry name" value="DNA-DIRECTED RNA POLYMERASE I SUBUNIT 2"/>
    <property type="match status" value="1"/>
</dbReference>
<dbReference type="Proteomes" id="UP000261560">
    <property type="component" value="Unplaced"/>
</dbReference>
<dbReference type="FunFam" id="3.90.1100.10:FF:000008">
    <property type="entry name" value="DNA-directed RNA polymerase subunit beta"/>
    <property type="match status" value="1"/>
</dbReference>
<dbReference type="Pfam" id="PF04563">
    <property type="entry name" value="RNA_pol_Rpb2_1"/>
    <property type="match status" value="1"/>
</dbReference>
<dbReference type="FunFam" id="3.90.1070.20:FF:000003">
    <property type="entry name" value="DNA-directed RNA polymerase subunit beta"/>
    <property type="match status" value="1"/>
</dbReference>
<dbReference type="Gene3D" id="3.90.1070.20">
    <property type="match status" value="1"/>
</dbReference>
<dbReference type="FunFam" id="3.90.1110.10:FF:000008">
    <property type="entry name" value="DNA-directed RNA polymerase subunit beta"/>
    <property type="match status" value="1"/>
</dbReference>
<dbReference type="Ensembl" id="ENSOMET00000009722.1">
    <property type="protein sequence ID" value="ENSOMEP00000024424.1"/>
    <property type="gene ID" value="ENSOMEG00000005073.1"/>
</dbReference>
<comment type="similarity">
    <text evidence="2 9">Belongs to the RNA polymerase beta chain family.</text>
</comment>
<reference evidence="15" key="1">
    <citation type="submission" date="2025-08" db="UniProtKB">
        <authorList>
            <consortium name="Ensembl"/>
        </authorList>
    </citation>
    <scope>IDENTIFICATION</scope>
</reference>
<evidence type="ECO:0000259" key="12">
    <source>
        <dbReference type="Pfam" id="PF04563"/>
    </source>
</evidence>
<keyword evidence="6" id="KW-0548">Nucleotidyltransferase</keyword>
<dbReference type="EC" id="2.7.7.6" evidence="3"/>
<keyword evidence="7" id="KW-0804">Transcription</keyword>
<dbReference type="GO" id="GO:0006351">
    <property type="term" value="P:DNA-templated transcription"/>
    <property type="evidence" value="ECO:0007669"/>
    <property type="project" value="InterPro"/>
</dbReference>
<name>A0A3B3D4N8_ORYME</name>
<comment type="subcellular location">
    <subcellularLocation>
        <location evidence="1">Nucleus</location>
    </subcellularLocation>
</comment>
<evidence type="ECO:0000256" key="5">
    <source>
        <dbReference type="ARBA" id="ARBA00022679"/>
    </source>
</evidence>
<dbReference type="Pfam" id="PF04565">
    <property type="entry name" value="RNA_pol_Rpb2_3"/>
    <property type="match status" value="1"/>
</dbReference>
<evidence type="ECO:0000256" key="8">
    <source>
        <dbReference type="ARBA" id="ARBA00023242"/>
    </source>
</evidence>
<feature type="domain" description="RNA polymerase beta subunit protrusion" evidence="12">
    <location>
        <begin position="37"/>
        <end position="401"/>
    </location>
</feature>
<dbReference type="Pfam" id="PF06883">
    <property type="entry name" value="RNA_pol_Rpa2_4"/>
    <property type="match status" value="1"/>
</dbReference>
<evidence type="ECO:0000313" key="15">
    <source>
        <dbReference type="Ensembl" id="ENSOMEP00000024424.1"/>
    </source>
</evidence>
<evidence type="ECO:0000256" key="10">
    <source>
        <dbReference type="SAM" id="Phobius"/>
    </source>
</evidence>
<proteinExistence type="inferred from homology"/>
<dbReference type="GO" id="GO:0003899">
    <property type="term" value="F:DNA-directed RNA polymerase activity"/>
    <property type="evidence" value="ECO:0007669"/>
    <property type="project" value="UniProtKB-EC"/>
</dbReference>
<keyword evidence="5" id="KW-0808">Transferase</keyword>
<evidence type="ECO:0000256" key="3">
    <source>
        <dbReference type="ARBA" id="ARBA00012418"/>
    </source>
</evidence>
<evidence type="ECO:0000259" key="13">
    <source>
        <dbReference type="Pfam" id="PF04565"/>
    </source>
</evidence>
<dbReference type="Gene3D" id="3.90.1100.10">
    <property type="match status" value="2"/>
</dbReference>
<accession>A0A3B3D4N8</accession>
<evidence type="ECO:0000256" key="9">
    <source>
        <dbReference type="RuleBase" id="RU000434"/>
    </source>
</evidence>
<dbReference type="Pfam" id="PF04561">
    <property type="entry name" value="RNA_pol_Rpb2_2"/>
    <property type="match status" value="1"/>
</dbReference>
<dbReference type="InterPro" id="IPR009674">
    <property type="entry name" value="Rpa2_dom_4"/>
</dbReference>
<dbReference type="SUPFAM" id="SSF64484">
    <property type="entry name" value="beta and beta-prime subunits of DNA dependent RNA-polymerase"/>
    <property type="match status" value="1"/>
</dbReference>
<evidence type="ECO:0000256" key="7">
    <source>
        <dbReference type="ARBA" id="ARBA00023163"/>
    </source>
</evidence>
<dbReference type="FunFam" id="3.90.1100.10:FF:000016">
    <property type="entry name" value="DNA-directed RNA polymerase subunit beta"/>
    <property type="match status" value="1"/>
</dbReference>
<protein>
    <recommendedName>
        <fullName evidence="3">DNA-directed RNA polymerase</fullName>
        <ecNumber evidence="3">2.7.7.6</ecNumber>
    </recommendedName>
</protein>
<dbReference type="GO" id="GO:0003677">
    <property type="term" value="F:DNA binding"/>
    <property type="evidence" value="ECO:0007669"/>
    <property type="project" value="InterPro"/>
</dbReference>
<dbReference type="GO" id="GO:0005634">
    <property type="term" value="C:nucleus"/>
    <property type="evidence" value="ECO:0007669"/>
    <property type="project" value="UniProtKB-SubCell"/>
</dbReference>
<dbReference type="GeneTree" id="ENSGT00950000183132"/>
<evidence type="ECO:0000259" key="14">
    <source>
        <dbReference type="Pfam" id="PF06883"/>
    </source>
</evidence>
<evidence type="ECO:0000259" key="11">
    <source>
        <dbReference type="Pfam" id="PF04561"/>
    </source>
</evidence>
<dbReference type="AlphaFoldDB" id="A0A3B3D4N8"/>
<sequence>MDSSAERSLLAKAPSLKTLTDGGFGKLTEKQLAAVQELTKAHIQSFDQAVTDGLCRVVQAIPPFEFMSKNDKISLSFVEATIYSPAVAKGSISRETRVFPAECRGRRCSYKGKLVADISWEINGVPKGIIKQSLGQVPIMVKSKLCNLHGMSPKELVKHHEEEMGGYFIVNGIEKVIRMLIMPRRNYPIAMSRPKWKSRGQGYTQYGVSMRCVKDDHTAINLNLHYLENGTVMLNFIYQKELFFLPLGFALKALVDFSDFQIYQELIKTRKDNSFYKTCVSEMLRVVMEEGCTTRSKVLTYLGERFRVKLNLPEWYTNEQCANILLNECICIHLKSDTEKFYLLCLMTRKLFSHAKQECMEENPDSIMCQEVLTPGQLYLMFLKERMTAWLVSVKLSFDKRGSKVCARGWSTESVIKMLNMGSDVTKPFEYLLATGNLNSKTGLGMLQNSGLCVVADKLNFIRYLSHFRCVHRGAAFAKMRTTSVRKLLPESWGFLCPVHTPDGEPCGLMNHMTVSCEVVTVSSPTTSLPTLLCSLGVTPVDGTPAQAFSDCYPVILDGSVVGWVEADLAPTVVDAIRRFKVLREKKVPPWTEIVLVPKTGKASLYPGLFLFTTPCRMMRPVQNLALGRQEFIGTFEQLYTNVGVLEEEIEAGVTTHQELFPHSMLSVVANFIPFSDHNQSPRNMYQCQMGKWGCNHCLCLLLQTLFFFFIWFCFSSIHDLCFTKQQKKSWRNTFFLFANKQQCRKTFQLVNAEPGVIQ</sequence>
<evidence type="ECO:0000256" key="2">
    <source>
        <dbReference type="ARBA" id="ARBA00006835"/>
    </source>
</evidence>
<keyword evidence="4" id="KW-0240">DNA-directed RNA polymerase</keyword>
<keyword evidence="16" id="KW-1185">Reference proteome</keyword>
<evidence type="ECO:0000256" key="6">
    <source>
        <dbReference type="ARBA" id="ARBA00022695"/>
    </source>
</evidence>
<dbReference type="InterPro" id="IPR037034">
    <property type="entry name" value="RNA_pol_Rpb2_2_sf"/>
</dbReference>
<dbReference type="GO" id="GO:0000428">
    <property type="term" value="C:DNA-directed RNA polymerase complex"/>
    <property type="evidence" value="ECO:0007669"/>
    <property type="project" value="UniProtKB-KW"/>
</dbReference>
<keyword evidence="10" id="KW-1133">Transmembrane helix</keyword>
<dbReference type="InterPro" id="IPR007644">
    <property type="entry name" value="RNA_pol_bsu_protrusion"/>
</dbReference>
<evidence type="ECO:0000256" key="4">
    <source>
        <dbReference type="ARBA" id="ARBA00022478"/>
    </source>
</evidence>
<feature type="domain" description="RNA polymerase Rpb2" evidence="11">
    <location>
        <begin position="184"/>
        <end position="372"/>
    </location>
</feature>
<dbReference type="GO" id="GO:0032549">
    <property type="term" value="F:ribonucleoside binding"/>
    <property type="evidence" value="ECO:0007669"/>
    <property type="project" value="InterPro"/>
</dbReference>
<dbReference type="InterPro" id="IPR007645">
    <property type="entry name" value="RNA_pol_Rpb2_3"/>
</dbReference>
<keyword evidence="10" id="KW-0812">Transmembrane</keyword>
<feature type="domain" description="RNA polymerase Rpb2" evidence="13">
    <location>
        <begin position="454"/>
        <end position="519"/>
    </location>
</feature>
<dbReference type="InterPro" id="IPR015712">
    <property type="entry name" value="DNA-dir_RNA_pol_su2"/>
</dbReference>
<dbReference type="Gene3D" id="3.90.1110.10">
    <property type="entry name" value="RNA polymerase Rpb2, domain 2"/>
    <property type="match status" value="1"/>
</dbReference>
<evidence type="ECO:0000313" key="16">
    <source>
        <dbReference type="Proteomes" id="UP000261560"/>
    </source>
</evidence>
<reference evidence="15" key="2">
    <citation type="submission" date="2025-09" db="UniProtKB">
        <authorList>
            <consortium name="Ensembl"/>
        </authorList>
    </citation>
    <scope>IDENTIFICATION</scope>
</reference>